<evidence type="ECO:0000313" key="3">
    <source>
        <dbReference type="Proteomes" id="UP000002709"/>
    </source>
</evidence>
<accession>Q3B3X7</accession>
<name>Q3B3X7_CHLL3</name>
<reference evidence="3" key="1">
    <citation type="submission" date="2005-08" db="EMBL/GenBank/DDBJ databases">
        <title>Complete sequence of Pelodictyon luteolum DSM 273.</title>
        <authorList>
            <consortium name="US DOE Joint Genome Institute"/>
            <person name="Copeland A."/>
            <person name="Lucas S."/>
            <person name="Lapidus A."/>
            <person name="Barry K."/>
            <person name="Detter J.C."/>
            <person name="Glavina T."/>
            <person name="Hammon N."/>
            <person name="Israni S."/>
            <person name="Pitluck S."/>
            <person name="Bryant D."/>
            <person name="Schmutz J."/>
            <person name="Larimer F."/>
            <person name="Land M."/>
            <person name="Kyrpides N."/>
            <person name="Ivanova N."/>
            <person name="Richardson P."/>
        </authorList>
    </citation>
    <scope>NUCLEOTIDE SEQUENCE [LARGE SCALE GENOMIC DNA]</scope>
    <source>
        <strain evidence="3">DSM 273 / BCRC 81028 / 2530</strain>
    </source>
</reference>
<dbReference type="Proteomes" id="UP000002709">
    <property type="component" value="Chromosome"/>
</dbReference>
<gene>
    <name evidence="2" type="ordered locus">Plut_1092</name>
</gene>
<evidence type="ECO:0000313" key="2">
    <source>
        <dbReference type="EMBL" id="ABB23954.1"/>
    </source>
</evidence>
<evidence type="ECO:0000256" key="1">
    <source>
        <dbReference type="SAM" id="SignalP"/>
    </source>
</evidence>
<feature type="chain" id="PRO_5004224127" evidence="1">
    <location>
        <begin position="32"/>
        <end position="205"/>
    </location>
</feature>
<dbReference type="EMBL" id="CP000096">
    <property type="protein sequence ID" value="ABB23954.1"/>
    <property type="molecule type" value="Genomic_DNA"/>
</dbReference>
<sequence>MITATPNRRLTPTPILLMLLTLLHQPQTGHADTTATLSVQKSAPLTIMVEELYPDSTGPVSAGSRSVEMSWLDADDSIGSLELTIDAYTSSINERSIKDLWYTDSFSTTNGKKPVFRAEYSINSLPFSEKEQTVEIANTLGTSKISVTFKPPAIDVIKTSSGFSKTYRLQAGTAALSFSTNETTASGSYPVTITTEVTPDNFSIQ</sequence>
<organism evidence="2 3">
    <name type="scientific">Chlorobium luteolum (strain DSM 273 / BCRC 81028 / 2530)</name>
    <name type="common">Pelodictyon luteolum</name>
    <dbReference type="NCBI Taxonomy" id="319225"/>
    <lineage>
        <taxon>Bacteria</taxon>
        <taxon>Pseudomonadati</taxon>
        <taxon>Chlorobiota</taxon>
        <taxon>Chlorobiia</taxon>
        <taxon>Chlorobiales</taxon>
        <taxon>Chlorobiaceae</taxon>
        <taxon>Chlorobium/Pelodictyon group</taxon>
        <taxon>Pelodictyon</taxon>
    </lineage>
</organism>
<keyword evidence="1" id="KW-0732">Signal</keyword>
<proteinExistence type="predicted"/>
<feature type="signal peptide" evidence="1">
    <location>
        <begin position="1"/>
        <end position="31"/>
    </location>
</feature>
<dbReference type="AlphaFoldDB" id="Q3B3X7"/>
<dbReference type="HOGENOM" id="CLU_1336460_0_0_10"/>
<protein>
    <submittedName>
        <fullName evidence="2">Uncharacterized protein</fullName>
    </submittedName>
</protein>
<dbReference type="KEGG" id="plt:Plut_1092"/>
<dbReference type="STRING" id="319225.Plut_1092"/>
<keyword evidence="3" id="KW-1185">Reference proteome</keyword>